<evidence type="ECO:0000256" key="6">
    <source>
        <dbReference type="ARBA" id="ARBA00022729"/>
    </source>
</evidence>
<evidence type="ECO:0000256" key="8">
    <source>
        <dbReference type="ARBA" id="ARBA00023288"/>
    </source>
</evidence>
<dbReference type="AlphaFoldDB" id="A0A841KV47"/>
<feature type="transmembrane region" description="Helical" evidence="9">
    <location>
        <begin position="121"/>
        <end position="154"/>
    </location>
</feature>
<dbReference type="InterPro" id="IPR050811">
    <property type="entry name" value="Phosphate_ABC_transporter"/>
</dbReference>
<evidence type="ECO:0000256" key="1">
    <source>
        <dbReference type="ARBA" id="ARBA00002841"/>
    </source>
</evidence>
<dbReference type="Gene3D" id="3.40.190.10">
    <property type="entry name" value="Periplasmic binding protein-like II"/>
    <property type="match status" value="2"/>
</dbReference>
<feature type="transmembrane region" description="Helical" evidence="9">
    <location>
        <begin position="80"/>
        <end position="101"/>
    </location>
</feature>
<feature type="transmembrane region" description="Helical" evidence="9">
    <location>
        <begin position="174"/>
        <end position="190"/>
    </location>
</feature>
<keyword evidence="5" id="KW-0592">Phosphate transport</keyword>
<dbReference type="SUPFAM" id="SSF53850">
    <property type="entry name" value="Periplasmic binding protein-like II"/>
    <property type="match status" value="1"/>
</dbReference>
<dbReference type="GO" id="GO:0006817">
    <property type="term" value="P:phosphate ion transport"/>
    <property type="evidence" value="ECO:0007669"/>
    <property type="project" value="UniProtKB-KW"/>
</dbReference>
<feature type="transmembrane region" description="Helical" evidence="9">
    <location>
        <begin position="12"/>
        <end position="34"/>
    </location>
</feature>
<dbReference type="GO" id="GO:0005886">
    <property type="term" value="C:plasma membrane"/>
    <property type="evidence" value="ECO:0007669"/>
    <property type="project" value="UniProtKB-SubCell"/>
</dbReference>
<dbReference type="InterPro" id="IPR024370">
    <property type="entry name" value="PBP_domain"/>
</dbReference>
<gene>
    <name evidence="11" type="ORF">HNQ80_000124</name>
</gene>
<dbReference type="EMBL" id="JACHEN010000001">
    <property type="protein sequence ID" value="MBB6214055.1"/>
    <property type="molecule type" value="Genomic_DNA"/>
</dbReference>
<comment type="similarity">
    <text evidence="3">Belongs to the PstS family.</text>
</comment>
<keyword evidence="9" id="KW-1133">Transmembrane helix</keyword>
<keyword evidence="6" id="KW-0732">Signal</keyword>
<feature type="transmembrane region" description="Helical" evidence="9">
    <location>
        <begin position="46"/>
        <end position="68"/>
    </location>
</feature>
<dbReference type="PANTHER" id="PTHR30570">
    <property type="entry name" value="PERIPLASMIC PHOSPHATE BINDING COMPONENT OF PHOSPHATE ABC TRANSPORTER"/>
    <property type="match status" value="1"/>
</dbReference>
<evidence type="ECO:0000313" key="12">
    <source>
        <dbReference type="Proteomes" id="UP000579281"/>
    </source>
</evidence>
<reference evidence="11 12" key="1">
    <citation type="submission" date="2020-08" db="EMBL/GenBank/DDBJ databases">
        <title>Genomic Encyclopedia of Type Strains, Phase IV (KMG-IV): sequencing the most valuable type-strain genomes for metagenomic binning, comparative biology and taxonomic classification.</title>
        <authorList>
            <person name="Goeker M."/>
        </authorList>
    </citation>
    <scope>NUCLEOTIDE SEQUENCE [LARGE SCALE GENOMIC DNA]</scope>
    <source>
        <strain evidence="11 12">DSM 103526</strain>
    </source>
</reference>
<organism evidence="11 12">
    <name type="scientific">Anaerosolibacter carboniphilus</name>
    <dbReference type="NCBI Taxonomy" id="1417629"/>
    <lineage>
        <taxon>Bacteria</taxon>
        <taxon>Bacillati</taxon>
        <taxon>Bacillota</taxon>
        <taxon>Clostridia</taxon>
        <taxon>Peptostreptococcales</taxon>
        <taxon>Thermotaleaceae</taxon>
        <taxon>Anaerosolibacter</taxon>
    </lineage>
</organism>
<accession>A0A841KV47</accession>
<proteinExistence type="inferred from homology"/>
<evidence type="ECO:0000313" key="11">
    <source>
        <dbReference type="EMBL" id="MBB6214055.1"/>
    </source>
</evidence>
<sequence length="525" mass="58350">MKSNKNYIISTLAAQMIMIPILLTLGLIGLGQVLRISGLGKDAASLMYILLAFLGSFIVGGVVGYIFSKQSKEKTDAAKVRYLTPLFPIVYALIFAVLAVALSNGNYNSQWWGIYAFKNPFFIIFDFILAFIGLHYIMPVAEISGYLGFVVGLLLNERIARTSIKDEMARNLKISFAALSVVVVIFIGISNKDIIRDGITELQYGESTVGNDLTEFDLMEIAPFKKNNGLARLDGKASLQFEKLDEMPRLDGATAAYPVYGAFVEAVYKGLDDYYKNNMDNYEKDVYEAFVSSQQYPFNIVQCSKTTGAYERLINGESDIIFVAEPSKAQVEMIKDKGDAFVLTPIGSEAFVFFTNVKNPVENLTIQEIQDIYAGKIINWKEVGGKSKTILPYQRPENSGSQTIMENKVMKDVKMLAPTKKTYAGGMGEIISEVSSYKNAKNAIGYSFMYYSSTMIKNNQIKYISIDGVKPTTETVRSKEYPFTVPVYAVTLKSNTNENVGKLMDWILSDEGQSLVEKTGYVPAK</sequence>
<keyword evidence="12" id="KW-1185">Reference proteome</keyword>
<keyword evidence="7" id="KW-0564">Palmitate</keyword>
<keyword evidence="9" id="KW-0812">Transmembrane</keyword>
<keyword evidence="8" id="KW-0449">Lipoprotein</keyword>
<dbReference type="PANTHER" id="PTHR30570:SF1">
    <property type="entry name" value="PHOSPHATE-BINDING PROTEIN PSTS"/>
    <property type="match status" value="1"/>
</dbReference>
<name>A0A841KV47_9FIRM</name>
<evidence type="ECO:0000256" key="7">
    <source>
        <dbReference type="ARBA" id="ARBA00023139"/>
    </source>
</evidence>
<evidence type="ECO:0000256" key="2">
    <source>
        <dbReference type="ARBA" id="ARBA00004193"/>
    </source>
</evidence>
<comment type="subunit">
    <text evidence="4">The complex is composed of two ATP-binding proteins (PstB), two transmembrane proteins (PstC and PstA) and a solute-binding protein (PstS).</text>
</comment>
<evidence type="ECO:0000256" key="5">
    <source>
        <dbReference type="ARBA" id="ARBA00022592"/>
    </source>
</evidence>
<evidence type="ECO:0000259" key="10">
    <source>
        <dbReference type="Pfam" id="PF12849"/>
    </source>
</evidence>
<keyword evidence="9" id="KW-0472">Membrane</keyword>
<keyword evidence="5" id="KW-0813">Transport</keyword>
<dbReference type="Proteomes" id="UP000579281">
    <property type="component" value="Unassembled WGS sequence"/>
</dbReference>
<evidence type="ECO:0000256" key="4">
    <source>
        <dbReference type="ARBA" id="ARBA00011529"/>
    </source>
</evidence>
<protein>
    <submittedName>
        <fullName evidence="11">Phosphate transport system substrate-binding protein</fullName>
    </submittedName>
</protein>
<dbReference type="Pfam" id="PF12849">
    <property type="entry name" value="PBP_like_2"/>
    <property type="match status" value="1"/>
</dbReference>
<dbReference type="RefSeq" id="WP_184307131.1">
    <property type="nucleotide sequence ID" value="NZ_JACHEN010000001.1"/>
</dbReference>
<evidence type="ECO:0000256" key="9">
    <source>
        <dbReference type="SAM" id="Phobius"/>
    </source>
</evidence>
<evidence type="ECO:0000256" key="3">
    <source>
        <dbReference type="ARBA" id="ARBA00008725"/>
    </source>
</evidence>
<feature type="domain" description="PBP" evidence="10">
    <location>
        <begin position="281"/>
        <end position="511"/>
    </location>
</feature>
<comment type="function">
    <text evidence="1">Part of the ABC transporter complex PstSACB involved in phosphate import.</text>
</comment>
<comment type="caution">
    <text evidence="11">The sequence shown here is derived from an EMBL/GenBank/DDBJ whole genome shotgun (WGS) entry which is preliminary data.</text>
</comment>
<comment type="subcellular location">
    <subcellularLocation>
        <location evidence="2">Cell membrane</location>
        <topology evidence="2">Lipid-anchor</topology>
    </subcellularLocation>
</comment>